<accession>A0A7V3JAC4</accession>
<dbReference type="SUPFAM" id="SSF53756">
    <property type="entry name" value="UDP-Glycosyltransferase/glycogen phosphorylase"/>
    <property type="match status" value="1"/>
</dbReference>
<protein>
    <submittedName>
        <fullName evidence="3">Glycosyltransferase</fullName>
    </submittedName>
</protein>
<dbReference type="AlphaFoldDB" id="A0A7V3JAC4"/>
<evidence type="ECO:0000259" key="2">
    <source>
        <dbReference type="Pfam" id="PF00534"/>
    </source>
</evidence>
<gene>
    <name evidence="3" type="ORF">ENV41_03600</name>
</gene>
<keyword evidence="1 3" id="KW-0808">Transferase</keyword>
<evidence type="ECO:0000313" key="3">
    <source>
        <dbReference type="EMBL" id="HFZ09199.1"/>
    </source>
</evidence>
<dbReference type="GO" id="GO:0012505">
    <property type="term" value="C:endomembrane system"/>
    <property type="evidence" value="ECO:0007669"/>
    <property type="project" value="TreeGrafter"/>
</dbReference>
<dbReference type="Pfam" id="PF00534">
    <property type="entry name" value="Glycos_transf_1"/>
    <property type="match status" value="1"/>
</dbReference>
<proteinExistence type="predicted"/>
<evidence type="ECO:0000256" key="1">
    <source>
        <dbReference type="ARBA" id="ARBA00022679"/>
    </source>
</evidence>
<dbReference type="Gene3D" id="3.40.50.2000">
    <property type="entry name" value="Glycogen Phosphorylase B"/>
    <property type="match status" value="1"/>
</dbReference>
<dbReference type="InterPro" id="IPR027054">
    <property type="entry name" value="ALG2"/>
</dbReference>
<name>A0A7V3JAC4_UNCC3</name>
<dbReference type="PANTHER" id="PTHR45918">
    <property type="entry name" value="ALPHA-1,3/1,6-MANNOSYLTRANSFERASE ALG2"/>
    <property type="match status" value="1"/>
</dbReference>
<comment type="caution">
    <text evidence="3">The sequence shown here is derived from an EMBL/GenBank/DDBJ whole genome shotgun (WGS) entry which is preliminary data.</text>
</comment>
<feature type="domain" description="Glycosyl transferase family 1" evidence="2">
    <location>
        <begin position="191"/>
        <end position="332"/>
    </location>
</feature>
<dbReference type="InterPro" id="IPR001296">
    <property type="entry name" value="Glyco_trans_1"/>
</dbReference>
<sequence length="366" mass="42010">MKIAIFHQALDNIGGAEIVTLTLARKLNADIYTTNINHKNIIACGFSDILSRIYSIGTLPRRAPFRQQLVLWKMRMLNLSGRYNQFIISGDWAISAAVKNHPNIWYIHGPLNELWEFKKHISNEVISWWMRPLYYLWVSINQKLILSYARHVDQWVCNSLNVKKRVLNIFGTSATVVYPPIEVSEYSYKNSKGYWLSVNRLVGHKRIEIQLEAFRQMPDQKLIIVGSYEKGARQFETYKKKLEAIKPANVTFQYWVSDEELKKLYAECIGFITTAEREDFGMTAVEAMASGKPVIAPDDGGYRESVISGKTGILIHDINAEKLAKAVASINSELQKNPLHYRDACQKRAQAFDTSRFIAEIRQCII</sequence>
<reference evidence="3" key="1">
    <citation type="journal article" date="2020" name="mSystems">
        <title>Genome- and Community-Level Interaction Insights into Carbon Utilization and Element Cycling Functions of Hydrothermarchaeota in Hydrothermal Sediment.</title>
        <authorList>
            <person name="Zhou Z."/>
            <person name="Liu Y."/>
            <person name="Xu W."/>
            <person name="Pan J."/>
            <person name="Luo Z.H."/>
            <person name="Li M."/>
        </authorList>
    </citation>
    <scope>NUCLEOTIDE SEQUENCE [LARGE SCALE GENOMIC DNA]</scope>
    <source>
        <strain evidence="3">SpSt-757</strain>
    </source>
</reference>
<dbReference type="GO" id="GO:0004378">
    <property type="term" value="F:GDP-Man:Man(1)GlcNAc(2)-PP-Dol alpha-1,3-mannosyltransferase activity"/>
    <property type="evidence" value="ECO:0007669"/>
    <property type="project" value="InterPro"/>
</dbReference>
<organism evidence="3">
    <name type="scientific">candidate division CPR3 bacterium</name>
    <dbReference type="NCBI Taxonomy" id="2268181"/>
    <lineage>
        <taxon>Bacteria</taxon>
        <taxon>Bacteria division CPR3</taxon>
    </lineage>
</organism>
<dbReference type="EMBL" id="DTGG01000117">
    <property type="protein sequence ID" value="HFZ09199.1"/>
    <property type="molecule type" value="Genomic_DNA"/>
</dbReference>
<dbReference type="PANTHER" id="PTHR45918:SF1">
    <property type="entry name" value="ALPHA-1,3_1,6-MANNOSYLTRANSFERASE ALG2"/>
    <property type="match status" value="1"/>
</dbReference>